<sequence>MSAFNKSALGGILFEMRSWVRFLLPTSPYVAPYYPTPDVIIQRMMKVAEVGPKDVVCDLGCGDGRVLVAAAKLGARGVGYELDKSLANAASINVQEAKVDHLVKVVQGDASKADVTNATVVALYLSESGNSFLLNSVGPKLKPKTKIVSFFFPINGWEKNLITVDSQDNMSVYLYSSKNVSDGFQAPKQDNSETLSSTSDNSQ</sequence>
<name>A0A7S0Y6Z5_9CHLO</name>
<dbReference type="GO" id="GO:1905706">
    <property type="term" value="P:regulation of mitochondrial ATP synthesis coupled proton transport"/>
    <property type="evidence" value="ECO:0007669"/>
    <property type="project" value="TreeGrafter"/>
</dbReference>
<evidence type="ECO:0000256" key="1">
    <source>
        <dbReference type="ARBA" id="ARBA00010633"/>
    </source>
</evidence>
<dbReference type="PANTHER" id="PTHR13610:SF11">
    <property type="entry name" value="METHYLTRANSFERASE DOMAIN-CONTAINING PROTEIN"/>
    <property type="match status" value="1"/>
</dbReference>
<evidence type="ECO:0000256" key="5">
    <source>
        <dbReference type="SAM" id="MobiDB-lite"/>
    </source>
</evidence>
<dbReference type="GO" id="GO:0005739">
    <property type="term" value="C:mitochondrion"/>
    <property type="evidence" value="ECO:0007669"/>
    <property type="project" value="TreeGrafter"/>
</dbReference>
<dbReference type="GO" id="GO:0032259">
    <property type="term" value="P:methylation"/>
    <property type="evidence" value="ECO:0007669"/>
    <property type="project" value="UniProtKB-KW"/>
</dbReference>
<evidence type="ECO:0000256" key="3">
    <source>
        <dbReference type="ARBA" id="ARBA00022679"/>
    </source>
</evidence>
<dbReference type="GO" id="GO:0016279">
    <property type="term" value="F:protein-lysine N-methyltransferase activity"/>
    <property type="evidence" value="ECO:0007669"/>
    <property type="project" value="InterPro"/>
</dbReference>
<protein>
    <recommendedName>
        <fullName evidence="6">Methyltransferase domain-containing protein</fullName>
    </recommendedName>
</protein>
<evidence type="ECO:0000313" key="7">
    <source>
        <dbReference type="EMBL" id="CAD8763774.1"/>
    </source>
</evidence>
<accession>A0A7S0Y6Z5</accession>
<keyword evidence="3" id="KW-0808">Transferase</keyword>
<comment type="similarity">
    <text evidence="1">Belongs to the ANT/ATPSC lysine N-methyltransferase family.</text>
</comment>
<dbReference type="InterPro" id="IPR029063">
    <property type="entry name" value="SAM-dependent_MTases_sf"/>
</dbReference>
<evidence type="ECO:0000256" key="2">
    <source>
        <dbReference type="ARBA" id="ARBA00022603"/>
    </source>
</evidence>
<dbReference type="PANTHER" id="PTHR13610">
    <property type="entry name" value="METHYLTRANSFERASE DOMAIN-CONTAINING PROTEIN"/>
    <property type="match status" value="1"/>
</dbReference>
<feature type="region of interest" description="Disordered" evidence="5">
    <location>
        <begin position="182"/>
        <end position="203"/>
    </location>
</feature>
<dbReference type="Gene3D" id="3.40.50.150">
    <property type="entry name" value="Vaccinia Virus protein VP39"/>
    <property type="match status" value="1"/>
</dbReference>
<proteinExistence type="inferred from homology"/>
<dbReference type="SUPFAM" id="SSF53335">
    <property type="entry name" value="S-adenosyl-L-methionine-dependent methyltransferases"/>
    <property type="match status" value="1"/>
</dbReference>
<gene>
    <name evidence="7" type="ORF">PPAR00522_LOCUS157</name>
</gene>
<evidence type="ECO:0000256" key="4">
    <source>
        <dbReference type="ARBA" id="ARBA00022691"/>
    </source>
</evidence>
<keyword evidence="4" id="KW-0949">S-adenosyl-L-methionine</keyword>
<reference evidence="7" key="1">
    <citation type="submission" date="2021-01" db="EMBL/GenBank/DDBJ databases">
        <authorList>
            <person name="Corre E."/>
            <person name="Pelletier E."/>
            <person name="Niang G."/>
            <person name="Scheremetjew M."/>
            <person name="Finn R."/>
            <person name="Kale V."/>
            <person name="Holt S."/>
            <person name="Cochrane G."/>
            <person name="Meng A."/>
            <person name="Brown T."/>
            <person name="Cohen L."/>
        </authorList>
    </citation>
    <scope>NUCLEOTIDE SEQUENCE</scope>
    <source>
        <strain evidence="7">SAG 63-3</strain>
    </source>
</reference>
<keyword evidence="2" id="KW-0489">Methyltransferase</keyword>
<dbReference type="AlphaFoldDB" id="A0A7S0Y6Z5"/>
<dbReference type="CDD" id="cd02440">
    <property type="entry name" value="AdoMet_MTases"/>
    <property type="match status" value="1"/>
</dbReference>
<dbReference type="Pfam" id="PF13649">
    <property type="entry name" value="Methyltransf_25"/>
    <property type="match status" value="1"/>
</dbReference>
<dbReference type="EMBL" id="HBFM01000268">
    <property type="protein sequence ID" value="CAD8763774.1"/>
    <property type="molecule type" value="Transcribed_RNA"/>
</dbReference>
<dbReference type="InterPro" id="IPR026170">
    <property type="entry name" value="FAM173A/B"/>
</dbReference>
<organism evidence="7">
    <name type="scientific">Polytomella parva</name>
    <dbReference type="NCBI Taxonomy" id="51329"/>
    <lineage>
        <taxon>Eukaryota</taxon>
        <taxon>Viridiplantae</taxon>
        <taxon>Chlorophyta</taxon>
        <taxon>core chlorophytes</taxon>
        <taxon>Chlorophyceae</taxon>
        <taxon>CS clade</taxon>
        <taxon>Chlamydomonadales</taxon>
        <taxon>Chlamydomonadaceae</taxon>
        <taxon>Polytomella</taxon>
    </lineage>
</organism>
<feature type="domain" description="Methyltransferase" evidence="6">
    <location>
        <begin position="56"/>
        <end position="125"/>
    </location>
</feature>
<evidence type="ECO:0000259" key="6">
    <source>
        <dbReference type="Pfam" id="PF13649"/>
    </source>
</evidence>
<dbReference type="InterPro" id="IPR041698">
    <property type="entry name" value="Methyltransf_25"/>
</dbReference>